<proteinExistence type="inferred from homology"/>
<dbReference type="CDD" id="cd02022">
    <property type="entry name" value="DPCK"/>
    <property type="match status" value="1"/>
</dbReference>
<evidence type="ECO:0000256" key="1">
    <source>
        <dbReference type="ARBA" id="ARBA00009018"/>
    </source>
</evidence>
<dbReference type="GO" id="GO:0004140">
    <property type="term" value="F:dephospho-CoA kinase activity"/>
    <property type="evidence" value="ECO:0007669"/>
    <property type="project" value="UniProtKB-EC"/>
</dbReference>
<comment type="catalytic activity">
    <reaction evidence="5">
        <text>3'-dephospho-CoA + ATP = ADP + CoA + H(+)</text>
        <dbReference type="Rhea" id="RHEA:18245"/>
        <dbReference type="ChEBI" id="CHEBI:15378"/>
        <dbReference type="ChEBI" id="CHEBI:30616"/>
        <dbReference type="ChEBI" id="CHEBI:57287"/>
        <dbReference type="ChEBI" id="CHEBI:57328"/>
        <dbReference type="ChEBI" id="CHEBI:456216"/>
        <dbReference type="EC" id="2.7.1.24"/>
    </reaction>
</comment>
<comment type="caution">
    <text evidence="7">The sequence shown here is derived from an EMBL/GenBank/DDBJ whole genome shotgun (WGS) entry which is preliminary data.</text>
</comment>
<organism evidence="7 8">
    <name type="scientific">Lysobacter niastensis</name>
    <dbReference type="NCBI Taxonomy" id="380629"/>
    <lineage>
        <taxon>Bacteria</taxon>
        <taxon>Pseudomonadati</taxon>
        <taxon>Pseudomonadota</taxon>
        <taxon>Gammaproteobacteria</taxon>
        <taxon>Lysobacterales</taxon>
        <taxon>Lysobacteraceae</taxon>
        <taxon>Lysobacter</taxon>
    </lineage>
</organism>
<evidence type="ECO:0000256" key="2">
    <source>
        <dbReference type="ARBA" id="ARBA00022741"/>
    </source>
</evidence>
<evidence type="ECO:0000313" key="7">
    <source>
        <dbReference type="EMBL" id="MDR7135123.1"/>
    </source>
</evidence>
<comment type="function">
    <text evidence="5">Catalyzes the phosphorylation of the 3'-hydroxyl group of dephosphocoenzyme A to form coenzyme A.</text>
</comment>
<dbReference type="Proteomes" id="UP001251524">
    <property type="component" value="Unassembled WGS sequence"/>
</dbReference>
<evidence type="ECO:0000256" key="5">
    <source>
        <dbReference type="HAMAP-Rule" id="MF_00376"/>
    </source>
</evidence>
<evidence type="ECO:0000256" key="3">
    <source>
        <dbReference type="ARBA" id="ARBA00022840"/>
    </source>
</evidence>
<dbReference type="InterPro" id="IPR001977">
    <property type="entry name" value="Depp_CoAkinase"/>
</dbReference>
<dbReference type="PANTHER" id="PTHR10695:SF46">
    <property type="entry name" value="BIFUNCTIONAL COENZYME A SYNTHASE-RELATED"/>
    <property type="match status" value="1"/>
</dbReference>
<evidence type="ECO:0000256" key="4">
    <source>
        <dbReference type="ARBA" id="ARBA00022993"/>
    </source>
</evidence>
<keyword evidence="2 5" id="KW-0547">Nucleotide-binding</keyword>
<keyword evidence="5" id="KW-0963">Cytoplasm</keyword>
<evidence type="ECO:0000256" key="6">
    <source>
        <dbReference type="NCBIfam" id="TIGR00152"/>
    </source>
</evidence>
<dbReference type="PROSITE" id="PS51219">
    <property type="entry name" value="DPCK"/>
    <property type="match status" value="1"/>
</dbReference>
<dbReference type="EC" id="2.7.1.24" evidence="5 6"/>
<dbReference type="NCBIfam" id="TIGR00152">
    <property type="entry name" value="dephospho-CoA kinase"/>
    <property type="match status" value="1"/>
</dbReference>
<dbReference type="Pfam" id="PF01121">
    <property type="entry name" value="CoaE"/>
    <property type="match status" value="1"/>
</dbReference>
<dbReference type="Gene3D" id="3.40.50.300">
    <property type="entry name" value="P-loop containing nucleotide triphosphate hydrolases"/>
    <property type="match status" value="1"/>
</dbReference>
<dbReference type="SUPFAM" id="SSF52540">
    <property type="entry name" value="P-loop containing nucleoside triphosphate hydrolases"/>
    <property type="match status" value="1"/>
</dbReference>
<accession>A0ABU1WBY7</accession>
<comment type="pathway">
    <text evidence="5">Cofactor biosynthesis; coenzyme A biosynthesis; CoA from (R)-pantothenate: step 5/5.</text>
</comment>
<keyword evidence="5 7" id="KW-0418">Kinase</keyword>
<dbReference type="HAMAP" id="MF_00376">
    <property type="entry name" value="Dephospho_CoA_kinase"/>
    <property type="match status" value="1"/>
</dbReference>
<dbReference type="RefSeq" id="WP_310062547.1">
    <property type="nucleotide sequence ID" value="NZ_JAVDVY010000002.1"/>
</dbReference>
<keyword evidence="3 5" id="KW-0067">ATP-binding</keyword>
<dbReference type="InterPro" id="IPR027417">
    <property type="entry name" value="P-loop_NTPase"/>
</dbReference>
<gene>
    <name evidence="5" type="primary">coaE</name>
    <name evidence="7" type="ORF">J2X06_002332</name>
</gene>
<feature type="binding site" evidence="5">
    <location>
        <begin position="13"/>
        <end position="18"/>
    </location>
    <ligand>
        <name>ATP</name>
        <dbReference type="ChEBI" id="CHEBI:30616"/>
    </ligand>
</feature>
<sequence length="206" mass="21697">MSNFIVGVTGGVASGKSEVTRRFQDLGVFVADADVAARNAVAAGSPGLDEVVQAFGAGVLDANGGLDRAAMRARVFQDEPARRKLEAIIHPRVRAQMQAQCLAAAGAYAIAAIPLLTEGGRDAYPWLERVLVVDVHPDVQRARLIRRDGIDAALADHMIAAQASRQRRLAIADDVIVNDGALDALDAHVAALDRRYRLLAGDAAGG</sequence>
<comment type="similarity">
    <text evidence="1 5">Belongs to the CoaE family.</text>
</comment>
<dbReference type="EMBL" id="JAVDVY010000002">
    <property type="protein sequence ID" value="MDR7135123.1"/>
    <property type="molecule type" value="Genomic_DNA"/>
</dbReference>
<keyword evidence="5 7" id="KW-0808">Transferase</keyword>
<comment type="subcellular location">
    <subcellularLocation>
        <location evidence="5">Cytoplasm</location>
    </subcellularLocation>
</comment>
<keyword evidence="4 5" id="KW-0173">Coenzyme A biosynthesis</keyword>
<protein>
    <recommendedName>
        <fullName evidence="5 6">Dephospho-CoA kinase</fullName>
        <ecNumber evidence="5 6">2.7.1.24</ecNumber>
    </recommendedName>
    <alternativeName>
        <fullName evidence="5">Dephosphocoenzyme A kinase</fullName>
    </alternativeName>
</protein>
<evidence type="ECO:0000313" key="8">
    <source>
        <dbReference type="Proteomes" id="UP001251524"/>
    </source>
</evidence>
<reference evidence="7 8" key="1">
    <citation type="submission" date="2023-07" db="EMBL/GenBank/DDBJ databases">
        <title>Sorghum-associated microbial communities from plants grown in Nebraska, USA.</title>
        <authorList>
            <person name="Schachtman D."/>
        </authorList>
    </citation>
    <scope>NUCLEOTIDE SEQUENCE [LARGE SCALE GENOMIC DNA]</scope>
    <source>
        <strain evidence="7 8">BE198</strain>
    </source>
</reference>
<dbReference type="PANTHER" id="PTHR10695">
    <property type="entry name" value="DEPHOSPHO-COA KINASE-RELATED"/>
    <property type="match status" value="1"/>
</dbReference>
<keyword evidence="8" id="KW-1185">Reference proteome</keyword>
<name>A0ABU1WBY7_9GAMM</name>